<proteinExistence type="predicted"/>
<dbReference type="EMBL" id="CM047902">
    <property type="protein sequence ID" value="KAJ0094984.1"/>
    <property type="molecule type" value="Genomic_DNA"/>
</dbReference>
<protein>
    <submittedName>
        <fullName evidence="1">Uncharacterized protein</fullName>
    </submittedName>
</protein>
<dbReference type="Proteomes" id="UP001164250">
    <property type="component" value="Chromosome 6"/>
</dbReference>
<keyword evidence="2" id="KW-1185">Reference proteome</keyword>
<evidence type="ECO:0000313" key="1">
    <source>
        <dbReference type="EMBL" id="KAJ0094984.1"/>
    </source>
</evidence>
<comment type="caution">
    <text evidence="1">The sequence shown here is derived from an EMBL/GenBank/DDBJ whole genome shotgun (WGS) entry which is preliminary data.</text>
</comment>
<sequence length="128" mass="13972">MVDQAQNPTMMQKVAGRFLQFSLSHQGYNGAFNGPSMYQRCTAYGNYSNTAFQYPLVRSCGASTDPSIVPYTTSPVFGQALSGKGLAHYSIDFLLGGVLAAGLKTTLAPYERLKRNTANVIRYFPTRA</sequence>
<name>A0ACC1B7W6_9ROSI</name>
<evidence type="ECO:0000313" key="2">
    <source>
        <dbReference type="Proteomes" id="UP001164250"/>
    </source>
</evidence>
<reference evidence="2" key="1">
    <citation type="journal article" date="2023" name="G3 (Bethesda)">
        <title>Genome assembly and association tests identify interacting loci associated with vigor, precocity, and sex in interspecific pistachio rootstocks.</title>
        <authorList>
            <person name="Palmer W."/>
            <person name="Jacygrad E."/>
            <person name="Sagayaradj S."/>
            <person name="Cavanaugh K."/>
            <person name="Han R."/>
            <person name="Bertier L."/>
            <person name="Beede B."/>
            <person name="Kafkas S."/>
            <person name="Golino D."/>
            <person name="Preece J."/>
            <person name="Michelmore R."/>
        </authorList>
    </citation>
    <scope>NUCLEOTIDE SEQUENCE [LARGE SCALE GENOMIC DNA]</scope>
</reference>
<gene>
    <name evidence="1" type="ORF">Patl1_17219</name>
</gene>
<accession>A0ACC1B7W6</accession>
<organism evidence="1 2">
    <name type="scientific">Pistacia atlantica</name>
    <dbReference type="NCBI Taxonomy" id="434234"/>
    <lineage>
        <taxon>Eukaryota</taxon>
        <taxon>Viridiplantae</taxon>
        <taxon>Streptophyta</taxon>
        <taxon>Embryophyta</taxon>
        <taxon>Tracheophyta</taxon>
        <taxon>Spermatophyta</taxon>
        <taxon>Magnoliopsida</taxon>
        <taxon>eudicotyledons</taxon>
        <taxon>Gunneridae</taxon>
        <taxon>Pentapetalae</taxon>
        <taxon>rosids</taxon>
        <taxon>malvids</taxon>
        <taxon>Sapindales</taxon>
        <taxon>Anacardiaceae</taxon>
        <taxon>Pistacia</taxon>
    </lineage>
</organism>